<feature type="region of interest" description="Disordered" evidence="1">
    <location>
        <begin position="145"/>
        <end position="186"/>
    </location>
</feature>
<evidence type="ECO:0000313" key="3">
    <source>
        <dbReference type="Proteomes" id="UP001153269"/>
    </source>
</evidence>
<accession>A0A9N7UP49</accession>
<feature type="compositionally biased region" description="Basic and acidic residues" evidence="1">
    <location>
        <begin position="289"/>
        <end position="311"/>
    </location>
</feature>
<feature type="region of interest" description="Disordered" evidence="1">
    <location>
        <begin position="1"/>
        <end position="24"/>
    </location>
</feature>
<evidence type="ECO:0008006" key="4">
    <source>
        <dbReference type="Google" id="ProtNLM"/>
    </source>
</evidence>
<sequence>MEDGNKQPHTFGNGQQRTHPPRPFFYVQPPSQPYYVYQHWQLNNPYGHYGLPGGFNYNRPCMPPFQYMQYPSYVYPQAPMYPVDNRRMFEPRFHAPPWSQQPYSQPHGHREMACSEAQTDPSEAINKLIECLDKIRANELQGAERELDSGVASQSSGMFSPGEEKKSEGQGHVLPPGPDDSPAVAFSDSTTAVYDAESSHRSLDALSPQECWSGAMEEELPLDSSSVHEDCPELEQLVEDQHFPPLESEEVTDIQSDVFVTDASVPRCEVEELLKSSLAPSFSSQPVLKEPKSSDITSKSERQAASREEAKSDASYQILKLPFESLLTPGAAGAGRLSSPAAPYFYNYLTMQSTHERMSVLSPSLDELSSRDEMFSTDLDDVELFPKHVYTGRRLAEVVGASPQAAEEVEEVWLPGSKRFMCACCGRNLAKGAGRNKGHSSTVYRDEAGDSEEEGRYVRGCEQPVRVVVRKHSAPRKPQAVPPRQAAKPWYKRNQYKDASHPFDQEGGHGLCEQEAAGGEIGAVTGSELQFRTCEERVCREDLTSAEKSRWADGELIPRRRQGAAPPRQEMSSQRKVMYQRPRDEDNDDEPPPLHWERGSSMRGEPRC</sequence>
<dbReference type="EMBL" id="CADEAL010001857">
    <property type="protein sequence ID" value="CAB1436113.1"/>
    <property type="molecule type" value="Genomic_DNA"/>
</dbReference>
<name>A0A9N7UP49_PLEPL</name>
<gene>
    <name evidence="2" type="ORF">PLEPLA_LOCUS24154</name>
</gene>
<dbReference type="InterPro" id="IPR053309">
    <property type="entry name" value="Balbiani_Body_Formation"/>
</dbReference>
<evidence type="ECO:0000256" key="1">
    <source>
        <dbReference type="SAM" id="MobiDB-lite"/>
    </source>
</evidence>
<dbReference type="PANTHER" id="PTHR38654">
    <property type="entry name" value="BUCKY BALL-RELATED"/>
    <property type="match status" value="1"/>
</dbReference>
<protein>
    <recommendedName>
        <fullName evidence="4">Bucky ball</fullName>
    </recommendedName>
</protein>
<dbReference type="PANTHER" id="PTHR38654:SF1">
    <property type="entry name" value="BUCKY BALL"/>
    <property type="match status" value="1"/>
</dbReference>
<feature type="compositionally biased region" description="Basic and acidic residues" evidence="1">
    <location>
        <begin position="595"/>
        <end position="608"/>
    </location>
</feature>
<feature type="region of interest" description="Disordered" evidence="1">
    <location>
        <begin position="542"/>
        <end position="608"/>
    </location>
</feature>
<comment type="caution">
    <text evidence="2">The sequence shown here is derived from an EMBL/GenBank/DDBJ whole genome shotgun (WGS) entry which is preliminary data.</text>
</comment>
<dbReference type="AlphaFoldDB" id="A0A9N7UP49"/>
<keyword evidence="3" id="KW-1185">Reference proteome</keyword>
<evidence type="ECO:0000313" key="2">
    <source>
        <dbReference type="EMBL" id="CAB1436113.1"/>
    </source>
</evidence>
<feature type="region of interest" description="Disordered" evidence="1">
    <location>
        <begin position="283"/>
        <end position="311"/>
    </location>
</feature>
<reference evidence="2" key="1">
    <citation type="submission" date="2020-03" db="EMBL/GenBank/DDBJ databases">
        <authorList>
            <person name="Weist P."/>
        </authorList>
    </citation>
    <scope>NUCLEOTIDE SEQUENCE</scope>
</reference>
<feature type="compositionally biased region" description="Basic and acidic residues" evidence="1">
    <location>
        <begin position="542"/>
        <end position="558"/>
    </location>
</feature>
<proteinExistence type="predicted"/>
<feature type="compositionally biased region" description="Polar residues" evidence="1">
    <location>
        <begin position="7"/>
        <end position="18"/>
    </location>
</feature>
<dbReference type="Proteomes" id="UP001153269">
    <property type="component" value="Unassembled WGS sequence"/>
</dbReference>
<organism evidence="2 3">
    <name type="scientific">Pleuronectes platessa</name>
    <name type="common">European plaice</name>
    <dbReference type="NCBI Taxonomy" id="8262"/>
    <lineage>
        <taxon>Eukaryota</taxon>
        <taxon>Metazoa</taxon>
        <taxon>Chordata</taxon>
        <taxon>Craniata</taxon>
        <taxon>Vertebrata</taxon>
        <taxon>Euteleostomi</taxon>
        <taxon>Actinopterygii</taxon>
        <taxon>Neopterygii</taxon>
        <taxon>Teleostei</taxon>
        <taxon>Neoteleostei</taxon>
        <taxon>Acanthomorphata</taxon>
        <taxon>Carangaria</taxon>
        <taxon>Pleuronectiformes</taxon>
        <taxon>Pleuronectoidei</taxon>
        <taxon>Pleuronectidae</taxon>
        <taxon>Pleuronectes</taxon>
    </lineage>
</organism>